<gene>
    <name evidence="2" type="ORF">TEQG_08626</name>
</gene>
<feature type="compositionally biased region" description="Basic and acidic residues" evidence="1">
    <location>
        <begin position="7"/>
        <end position="46"/>
    </location>
</feature>
<evidence type="ECO:0000256" key="1">
    <source>
        <dbReference type="SAM" id="MobiDB-lite"/>
    </source>
</evidence>
<protein>
    <submittedName>
        <fullName evidence="2">Uncharacterized protein</fullName>
    </submittedName>
</protein>
<keyword evidence="3" id="KW-1185">Reference proteome</keyword>
<dbReference type="AlphaFoldDB" id="F2PN35"/>
<dbReference type="HOGENOM" id="CLU_2514238_0_0_1"/>
<reference evidence="3" key="1">
    <citation type="journal article" date="2012" name="MBio">
        <title>Comparative genome analysis of Trichophyton rubrum and related dermatophytes reveals candidate genes involved in infection.</title>
        <authorList>
            <person name="Martinez D.A."/>
            <person name="Oliver B.G."/>
            <person name="Graeser Y."/>
            <person name="Goldberg J.M."/>
            <person name="Li W."/>
            <person name="Martinez-Rossi N.M."/>
            <person name="Monod M."/>
            <person name="Shelest E."/>
            <person name="Barton R.C."/>
            <person name="Birch E."/>
            <person name="Brakhage A.A."/>
            <person name="Chen Z."/>
            <person name="Gurr S.J."/>
            <person name="Heiman D."/>
            <person name="Heitman J."/>
            <person name="Kosti I."/>
            <person name="Rossi A."/>
            <person name="Saif S."/>
            <person name="Samalova M."/>
            <person name="Saunders C.W."/>
            <person name="Shea T."/>
            <person name="Summerbell R.C."/>
            <person name="Xu J."/>
            <person name="Young S."/>
            <person name="Zeng Q."/>
            <person name="Birren B.W."/>
            <person name="Cuomo C.A."/>
            <person name="White T.C."/>
        </authorList>
    </citation>
    <scope>NUCLEOTIDE SEQUENCE [LARGE SCALE GENOMIC DNA]</scope>
    <source>
        <strain evidence="3">ATCC MYA-4606 / CBS 127.97</strain>
    </source>
</reference>
<accession>F2PN35</accession>
<dbReference type="Proteomes" id="UP000009169">
    <property type="component" value="Unassembled WGS sequence"/>
</dbReference>
<name>F2PN35_TRIEC</name>
<evidence type="ECO:0000313" key="3">
    <source>
        <dbReference type="Proteomes" id="UP000009169"/>
    </source>
</evidence>
<sequence>MMLAVRRSVEGDDDIKKNNSWDGMARRTDGDAVRPSERSEGDERTVPDDLHYKLAGMETVIVLGDKNVKPLVDVSDLPTYTGVYA</sequence>
<evidence type="ECO:0000313" key="2">
    <source>
        <dbReference type="EMBL" id="EGE03303.1"/>
    </source>
</evidence>
<proteinExistence type="predicted"/>
<feature type="region of interest" description="Disordered" evidence="1">
    <location>
        <begin position="1"/>
        <end position="46"/>
    </location>
</feature>
<dbReference type="EMBL" id="DS995726">
    <property type="protein sequence ID" value="EGE03303.1"/>
    <property type="molecule type" value="Genomic_DNA"/>
</dbReference>
<organism evidence="2 3">
    <name type="scientific">Trichophyton equinum (strain ATCC MYA-4606 / CBS 127.97)</name>
    <name type="common">Horse ringworm fungus</name>
    <dbReference type="NCBI Taxonomy" id="559882"/>
    <lineage>
        <taxon>Eukaryota</taxon>
        <taxon>Fungi</taxon>
        <taxon>Dikarya</taxon>
        <taxon>Ascomycota</taxon>
        <taxon>Pezizomycotina</taxon>
        <taxon>Eurotiomycetes</taxon>
        <taxon>Eurotiomycetidae</taxon>
        <taxon>Onygenales</taxon>
        <taxon>Arthrodermataceae</taxon>
        <taxon>Trichophyton</taxon>
    </lineage>
</organism>
<dbReference type="VEuPathDB" id="FungiDB:TEQG_08626"/>